<keyword evidence="7 9" id="KW-0472">Membrane</keyword>
<evidence type="ECO:0000313" key="12">
    <source>
        <dbReference type="EMBL" id="KAJ8302968.1"/>
    </source>
</evidence>
<evidence type="ECO:0000256" key="3">
    <source>
        <dbReference type="ARBA" id="ARBA00022692"/>
    </source>
</evidence>
<feature type="domain" description="FAM69 N-terminal" evidence="11">
    <location>
        <begin position="63"/>
        <end position="163"/>
    </location>
</feature>
<comment type="subcellular location">
    <subcellularLocation>
        <location evidence="1">Endoplasmic reticulum membrane</location>
        <topology evidence="1">Single-pass type II membrane protein</topology>
    </subcellularLocation>
</comment>
<evidence type="ECO:0000313" key="13">
    <source>
        <dbReference type="Proteomes" id="UP001217089"/>
    </source>
</evidence>
<comment type="similarity">
    <text evidence="2">Belongs to the DIPK family.</text>
</comment>
<feature type="transmembrane region" description="Helical" evidence="9">
    <location>
        <begin position="61"/>
        <end position="85"/>
    </location>
</feature>
<dbReference type="Proteomes" id="UP001217089">
    <property type="component" value="Unassembled WGS sequence"/>
</dbReference>
<evidence type="ECO:0000256" key="5">
    <source>
        <dbReference type="ARBA" id="ARBA00022968"/>
    </source>
</evidence>
<dbReference type="EMBL" id="JARBDR010000917">
    <property type="protein sequence ID" value="KAJ8302968.1"/>
    <property type="molecule type" value="Genomic_DNA"/>
</dbReference>
<protein>
    <recommendedName>
        <fullName evidence="14">Protein FAM69C</fullName>
    </recommendedName>
</protein>
<keyword evidence="13" id="KW-1185">Reference proteome</keyword>
<dbReference type="PANTHER" id="PTHR21093:SF2">
    <property type="entry name" value="DIVERGENT PROTEIN KINASE DOMAIN 1C"/>
    <property type="match status" value="1"/>
</dbReference>
<dbReference type="InterPro" id="IPR022049">
    <property type="entry name" value="FAM69_kinase_dom"/>
</dbReference>
<gene>
    <name evidence="12" type="ORF">KUTeg_019364</name>
</gene>
<dbReference type="PANTHER" id="PTHR21093">
    <property type="entry name" value="DIVERGENT PROTEIN KINASE DOMAIN 1C-RELATED"/>
    <property type="match status" value="1"/>
</dbReference>
<dbReference type="InterPro" id="IPR029244">
    <property type="entry name" value="FAM69_N"/>
</dbReference>
<accession>A0ABQ9EI95</accession>
<organism evidence="12 13">
    <name type="scientific">Tegillarca granosa</name>
    <name type="common">Malaysian cockle</name>
    <name type="synonym">Anadara granosa</name>
    <dbReference type="NCBI Taxonomy" id="220873"/>
    <lineage>
        <taxon>Eukaryota</taxon>
        <taxon>Metazoa</taxon>
        <taxon>Spiralia</taxon>
        <taxon>Lophotrochozoa</taxon>
        <taxon>Mollusca</taxon>
        <taxon>Bivalvia</taxon>
        <taxon>Autobranchia</taxon>
        <taxon>Pteriomorphia</taxon>
        <taxon>Arcoida</taxon>
        <taxon>Arcoidea</taxon>
        <taxon>Arcidae</taxon>
        <taxon>Tegillarca</taxon>
    </lineage>
</organism>
<dbReference type="Pfam" id="PF14875">
    <property type="entry name" value="PIP49_N"/>
    <property type="match status" value="1"/>
</dbReference>
<dbReference type="Pfam" id="PF12260">
    <property type="entry name" value="PIP49_C"/>
    <property type="match status" value="1"/>
</dbReference>
<name>A0ABQ9EI95_TEGGR</name>
<comment type="caution">
    <text evidence="12">The sequence shown here is derived from an EMBL/GenBank/DDBJ whole genome shotgun (WGS) entry which is preliminary data.</text>
</comment>
<dbReference type="InterPro" id="IPR011009">
    <property type="entry name" value="Kinase-like_dom_sf"/>
</dbReference>
<dbReference type="Gene3D" id="1.10.510.10">
    <property type="entry name" value="Transferase(Phosphotransferase) domain 1"/>
    <property type="match status" value="1"/>
</dbReference>
<keyword evidence="5" id="KW-0735">Signal-anchor</keyword>
<proteinExistence type="inferred from homology"/>
<evidence type="ECO:0000256" key="1">
    <source>
        <dbReference type="ARBA" id="ARBA00004648"/>
    </source>
</evidence>
<evidence type="ECO:0008006" key="14">
    <source>
        <dbReference type="Google" id="ProtNLM"/>
    </source>
</evidence>
<evidence type="ECO:0000259" key="10">
    <source>
        <dbReference type="Pfam" id="PF12260"/>
    </source>
</evidence>
<evidence type="ECO:0000256" key="2">
    <source>
        <dbReference type="ARBA" id="ARBA00006338"/>
    </source>
</evidence>
<evidence type="ECO:0000256" key="8">
    <source>
        <dbReference type="ARBA" id="ARBA00023157"/>
    </source>
</evidence>
<feature type="domain" description="FAM69 protein-kinase" evidence="10">
    <location>
        <begin position="237"/>
        <end position="420"/>
    </location>
</feature>
<keyword evidence="6 9" id="KW-1133">Transmembrane helix</keyword>
<evidence type="ECO:0000256" key="7">
    <source>
        <dbReference type="ARBA" id="ARBA00023136"/>
    </source>
</evidence>
<evidence type="ECO:0000256" key="6">
    <source>
        <dbReference type="ARBA" id="ARBA00022989"/>
    </source>
</evidence>
<keyword evidence="3 9" id="KW-0812">Transmembrane</keyword>
<sequence length="463" mass="53442">MQSRSHTSQKLRTVPNSEVLISEHKYPGQRGGLTSDVYCTFGAERLKDYEMTFGRWRLKRLLKYLVAGMILIFCVYTIQMIVFVVKDLQCSEEESKQLIDKLCQEYKRKEVAGSLCSSLCDSSNILYHKCTNYKRGKRVLFAECTNSCINGSTIMTVLKSKNEKQDILSLPKNKKGDISEDGQRMARTIFLDTVYNSMHYQIPAGANVFSFLWSLDFNDFIHSSTWTYPIDVAFKSIWSLIQQDEYLFMKLYQKELHYIPRLYGTCGPFYFMEFAPPGKILNPTIFHPSRSSWKDRAKIALGILEIAQSLETHFHEPVHFCDIKEENFGIAEDKSVKILDTDSLFFDEIMMKILQDQKCTSHEDCDFFDCRGWCNKSGGKCNICEDIFINRAGNFYNGLLHDPPKDIAKDLNNLLEQCAYPNNNKGTIVRMPAAAEVHWKLYEILQKSIILLVIITGRDNKEI</sequence>
<evidence type="ECO:0000256" key="4">
    <source>
        <dbReference type="ARBA" id="ARBA00022824"/>
    </source>
</evidence>
<evidence type="ECO:0000256" key="9">
    <source>
        <dbReference type="SAM" id="Phobius"/>
    </source>
</evidence>
<reference evidence="12 13" key="1">
    <citation type="submission" date="2022-12" db="EMBL/GenBank/DDBJ databases">
        <title>Chromosome-level genome of Tegillarca granosa.</title>
        <authorList>
            <person name="Kim J."/>
        </authorList>
    </citation>
    <scope>NUCLEOTIDE SEQUENCE [LARGE SCALE GENOMIC DNA]</scope>
    <source>
        <strain evidence="12">Teg-2019</strain>
        <tissue evidence="12">Adductor muscle</tissue>
    </source>
</reference>
<dbReference type="SUPFAM" id="SSF56112">
    <property type="entry name" value="Protein kinase-like (PK-like)"/>
    <property type="match status" value="1"/>
</dbReference>
<keyword evidence="8" id="KW-1015">Disulfide bond</keyword>
<keyword evidence="4" id="KW-0256">Endoplasmic reticulum</keyword>
<evidence type="ECO:0000259" key="11">
    <source>
        <dbReference type="Pfam" id="PF14875"/>
    </source>
</evidence>